<dbReference type="EMBL" id="LR796200">
    <property type="protein sequence ID" value="CAB4126740.1"/>
    <property type="molecule type" value="Genomic_DNA"/>
</dbReference>
<accession>A0A6J5L2K3</accession>
<name>A0A6J5L2K3_9CAUD</name>
<evidence type="ECO:0000313" key="1">
    <source>
        <dbReference type="EMBL" id="CAB4126740.1"/>
    </source>
</evidence>
<sequence length="523" mass="54724">MALPSVTINRLSGGIGRQGAGTDYYSGFLFYYPTGATLPTAFQSTPIKALNSITDLVALGVDGTSTDETKSTGTWLCSTAGVAGETVSLSFTDPFTGTTTVLATAIVPATPTTTTTATALKNAINANTYLNGFTATSSTATVTFTPGAGYGAALNSGTPYTITYSSTPTVAGTLTQNVVTGIGSNHDVLYYHVREAFRMQGILNGRPQGQIWVGCYNVSASPSTYANFTEVKTMQSFANGAIKQMGVYATTTAFATSHVTALQSRATELQALNTPLSIVYQGDFSATSDLTTLANLATLNSKNVSVTIGQDGGNVGKNLYKAYGKSIGMVGTTLGAIALAKVSDSLVWRDKFNAQDTLEYVTLAWANGTLQSASGSGLNALMTQVDLYAYTFLMPEIGINGSFFNNDRTCTLLSSDYSFIADNRTIDKEARGLRAAIIGSLGSPITYNSDGTLSADTVDYFSGLCDSFLNTMIANKEISASKTIIDPAQNVQSTGNLVVQVQNVQTGVARNIIVNIGYVAAIS</sequence>
<proteinExistence type="predicted"/>
<dbReference type="InterPro" id="IPR019694">
    <property type="entry name" value="Phage_HP1_Orf23"/>
</dbReference>
<reference evidence="1" key="1">
    <citation type="submission" date="2020-04" db="EMBL/GenBank/DDBJ databases">
        <authorList>
            <person name="Chiriac C."/>
            <person name="Salcher M."/>
            <person name="Ghai R."/>
            <person name="Kavagutti S V."/>
        </authorList>
    </citation>
    <scope>NUCLEOTIDE SEQUENCE</scope>
</reference>
<protein>
    <submittedName>
        <fullName evidence="1">Uncharacterized protein</fullName>
    </submittedName>
</protein>
<dbReference type="Pfam" id="PF10758">
    <property type="entry name" value="DUF2586"/>
    <property type="match status" value="1"/>
</dbReference>
<gene>
    <name evidence="1" type="ORF">UFOVP87_11</name>
</gene>
<organism evidence="1">
    <name type="scientific">uncultured Caudovirales phage</name>
    <dbReference type="NCBI Taxonomy" id="2100421"/>
    <lineage>
        <taxon>Viruses</taxon>
        <taxon>Duplodnaviria</taxon>
        <taxon>Heunggongvirae</taxon>
        <taxon>Uroviricota</taxon>
        <taxon>Caudoviricetes</taxon>
        <taxon>Peduoviridae</taxon>
        <taxon>Maltschvirus</taxon>
        <taxon>Maltschvirus maltsch</taxon>
    </lineage>
</organism>